<dbReference type="InterPro" id="IPR035976">
    <property type="entry name" value="Sushi/SCR/CCP_sf"/>
</dbReference>
<dbReference type="InterPro" id="IPR050685">
    <property type="entry name" value="LDLR"/>
</dbReference>
<reference evidence="11 12" key="1">
    <citation type="journal article" date="2019" name="J. Hered.">
        <title>An Improved Genome Assembly for Drosophila navojoa, the Basal Species in the mojavensis Cluster.</title>
        <authorList>
            <person name="Vanderlinde T."/>
            <person name="Dupim E.G."/>
            <person name="Nazario-Yepiz N.O."/>
            <person name="Carvalho A.B."/>
        </authorList>
    </citation>
    <scope>NUCLEOTIDE SEQUENCE [LARGE SCALE GENOMIC DNA]</scope>
    <source>
        <strain evidence="11">Navoj_Jal97</strain>
        <tissue evidence="11">Whole organism</tissue>
    </source>
</reference>
<keyword evidence="9" id="KW-0768">Sushi</keyword>
<keyword evidence="3" id="KW-0812">Transmembrane</keyword>
<feature type="non-terminal residue" evidence="11">
    <location>
        <position position="1"/>
    </location>
</feature>
<keyword evidence="7 8" id="KW-1015">Disulfide bond</keyword>
<gene>
    <name evidence="11" type="ORF">AWZ03_011688</name>
</gene>
<dbReference type="GO" id="GO:0012505">
    <property type="term" value="C:endomembrane system"/>
    <property type="evidence" value="ECO:0007669"/>
    <property type="project" value="UniProtKB-SubCell"/>
</dbReference>
<evidence type="ECO:0000256" key="7">
    <source>
        <dbReference type="ARBA" id="ARBA00023157"/>
    </source>
</evidence>
<evidence type="ECO:0000259" key="10">
    <source>
        <dbReference type="PROSITE" id="PS50923"/>
    </source>
</evidence>
<evidence type="ECO:0000256" key="2">
    <source>
        <dbReference type="ARBA" id="ARBA00004308"/>
    </source>
</evidence>
<dbReference type="OrthoDB" id="2019384at2759"/>
<dbReference type="PANTHER" id="PTHR24270">
    <property type="entry name" value="LOW-DENSITY LIPOPROTEIN RECEPTOR-RELATED"/>
    <property type="match status" value="1"/>
</dbReference>
<evidence type="ECO:0000256" key="3">
    <source>
        <dbReference type="ARBA" id="ARBA00022692"/>
    </source>
</evidence>
<dbReference type="InterPro" id="IPR002172">
    <property type="entry name" value="LDrepeatLR_classA_rpt"/>
</dbReference>
<keyword evidence="4" id="KW-0677">Repeat</keyword>
<dbReference type="GO" id="GO:0005886">
    <property type="term" value="C:plasma membrane"/>
    <property type="evidence" value="ECO:0007669"/>
    <property type="project" value="TreeGrafter"/>
</dbReference>
<evidence type="ECO:0000313" key="12">
    <source>
        <dbReference type="Proteomes" id="UP000295192"/>
    </source>
</evidence>
<dbReference type="PROSITE" id="PS50923">
    <property type="entry name" value="SUSHI"/>
    <property type="match status" value="1"/>
</dbReference>
<comment type="caution">
    <text evidence="9">Lacks conserved residue(s) required for the propagation of feature annotation.</text>
</comment>
<dbReference type="SMART" id="SM00192">
    <property type="entry name" value="LDLa"/>
    <property type="match status" value="2"/>
</dbReference>
<name>A0A484AZS6_DRONA</name>
<dbReference type="InterPro" id="IPR000436">
    <property type="entry name" value="Sushi_SCR_CCP_dom"/>
</dbReference>
<dbReference type="SUPFAM" id="SSF57535">
    <property type="entry name" value="Complement control module/SCR domain"/>
    <property type="match status" value="1"/>
</dbReference>
<dbReference type="SUPFAM" id="SSF57424">
    <property type="entry name" value="LDL receptor-like module"/>
    <property type="match status" value="2"/>
</dbReference>
<protein>
    <recommendedName>
        <fullName evidence="10">Sushi domain-containing protein</fullName>
    </recommendedName>
</protein>
<evidence type="ECO:0000256" key="9">
    <source>
        <dbReference type="PROSITE-ProRule" id="PRU00302"/>
    </source>
</evidence>
<dbReference type="AlphaFoldDB" id="A0A484AZS6"/>
<proteinExistence type="predicted"/>
<comment type="subcellular location">
    <subcellularLocation>
        <location evidence="2">Endomembrane system</location>
    </subcellularLocation>
    <subcellularLocation>
        <location evidence="1">Membrane</location>
        <topology evidence="1">Single-pass membrane protein</topology>
    </subcellularLocation>
</comment>
<dbReference type="SMART" id="SM00032">
    <property type="entry name" value="CCP"/>
    <property type="match status" value="1"/>
</dbReference>
<keyword evidence="6" id="KW-0472">Membrane</keyword>
<evidence type="ECO:0000256" key="6">
    <source>
        <dbReference type="ARBA" id="ARBA00023136"/>
    </source>
</evidence>
<dbReference type="Gene3D" id="4.10.400.10">
    <property type="entry name" value="Low-density Lipoprotein Receptor"/>
    <property type="match status" value="1"/>
</dbReference>
<dbReference type="Pfam" id="PF00057">
    <property type="entry name" value="Ldl_recept_a"/>
    <property type="match status" value="1"/>
</dbReference>
<organism evidence="11 12">
    <name type="scientific">Drosophila navojoa</name>
    <name type="common">Fruit fly</name>
    <dbReference type="NCBI Taxonomy" id="7232"/>
    <lineage>
        <taxon>Eukaryota</taxon>
        <taxon>Metazoa</taxon>
        <taxon>Ecdysozoa</taxon>
        <taxon>Arthropoda</taxon>
        <taxon>Hexapoda</taxon>
        <taxon>Insecta</taxon>
        <taxon>Pterygota</taxon>
        <taxon>Neoptera</taxon>
        <taxon>Endopterygota</taxon>
        <taxon>Diptera</taxon>
        <taxon>Brachycera</taxon>
        <taxon>Muscomorpha</taxon>
        <taxon>Ephydroidea</taxon>
        <taxon>Drosophilidae</taxon>
        <taxon>Drosophila</taxon>
    </lineage>
</organism>
<evidence type="ECO:0000256" key="4">
    <source>
        <dbReference type="ARBA" id="ARBA00022737"/>
    </source>
</evidence>
<evidence type="ECO:0000256" key="1">
    <source>
        <dbReference type="ARBA" id="ARBA00004167"/>
    </source>
</evidence>
<feature type="disulfide bond" evidence="8">
    <location>
        <begin position="80"/>
        <end position="98"/>
    </location>
</feature>
<keyword evidence="5" id="KW-1133">Transmembrane helix</keyword>
<dbReference type="PROSITE" id="PS50068">
    <property type="entry name" value="LDLRA_2"/>
    <property type="match status" value="2"/>
</dbReference>
<accession>A0A484AZS6</accession>
<dbReference type="Pfam" id="PF00084">
    <property type="entry name" value="Sushi"/>
    <property type="match status" value="1"/>
</dbReference>
<comment type="caution">
    <text evidence="11">The sequence shown here is derived from an EMBL/GenBank/DDBJ whole genome shotgun (WGS) entry which is preliminary data.</text>
</comment>
<dbReference type="EMBL" id="LSRL02000295">
    <property type="protein sequence ID" value="TDG41884.1"/>
    <property type="molecule type" value="Genomic_DNA"/>
</dbReference>
<dbReference type="InterPro" id="IPR036055">
    <property type="entry name" value="LDL_receptor-like_sf"/>
</dbReference>
<dbReference type="InterPro" id="IPR043504">
    <property type="entry name" value="Peptidase_S1_PA_chymotrypsin"/>
</dbReference>
<evidence type="ECO:0000313" key="11">
    <source>
        <dbReference type="EMBL" id="TDG41884.1"/>
    </source>
</evidence>
<evidence type="ECO:0000256" key="8">
    <source>
        <dbReference type="PROSITE-ProRule" id="PRU00124"/>
    </source>
</evidence>
<dbReference type="Proteomes" id="UP000295192">
    <property type="component" value="Unassembled WGS sequence"/>
</dbReference>
<dbReference type="Gene3D" id="2.10.70.10">
    <property type="entry name" value="Complement Module, domain 1"/>
    <property type="match status" value="1"/>
</dbReference>
<dbReference type="PROSITE" id="PS01209">
    <property type="entry name" value="LDLRA_1"/>
    <property type="match status" value="1"/>
</dbReference>
<dbReference type="SUPFAM" id="SSF50494">
    <property type="entry name" value="Trypsin-like serine proteases"/>
    <property type="match status" value="1"/>
</dbReference>
<dbReference type="GO" id="GO:0016192">
    <property type="term" value="P:vesicle-mediated transport"/>
    <property type="evidence" value="ECO:0007669"/>
    <property type="project" value="UniProtKB-ARBA"/>
</dbReference>
<dbReference type="PRINTS" id="PR00261">
    <property type="entry name" value="LDLRECEPTOR"/>
</dbReference>
<dbReference type="OMA" id="CANGNDE"/>
<dbReference type="CDD" id="cd00112">
    <property type="entry name" value="LDLa"/>
    <property type="match status" value="1"/>
</dbReference>
<dbReference type="CDD" id="cd00033">
    <property type="entry name" value="CCP"/>
    <property type="match status" value="1"/>
</dbReference>
<dbReference type="Gene3D" id="2.40.128.620">
    <property type="match status" value="1"/>
</dbReference>
<feature type="disulfide bond" evidence="8">
    <location>
        <begin position="73"/>
        <end position="85"/>
    </location>
</feature>
<dbReference type="STRING" id="7232.A0A484AZS6"/>
<dbReference type="InterPro" id="IPR009003">
    <property type="entry name" value="Peptidase_S1_PA"/>
</dbReference>
<dbReference type="InterPro" id="IPR023415">
    <property type="entry name" value="LDLR_class-A_CS"/>
</dbReference>
<evidence type="ECO:0000256" key="5">
    <source>
        <dbReference type="ARBA" id="ARBA00022989"/>
    </source>
</evidence>
<sequence length="354" mass="39186">DCWDSSDENKFLCANETTLLELLTDLRGNCTNEYAMQCPRTNRCLHWSNVCDGVGDCKNAEDEDKNICGVTFCASGSFQCQSGSCIGKDRLCDHNADCFDGSDEMPAICRQKTGSKAVEWFTKSCALVPKQGMRVTDYFSQLSYKQDAQVPDQSIVEITCDDGYRLFGSNINSCDNGAWENNLISCVRYCEPSPYSRSIAYSTKCSDVGDCNEGSLMDTEMLVSCAPGYESDSADNLVGHHVCDENGEWTVVEANPICTPICGVKSPHHPGITPWTVSLFQRTLPGDVIYTFKCMGTILSPFIVITADACFSEAAEAYSPLFFKVVEGDHKIEFREDEDHGYTLHNLMEIHIVT</sequence>
<dbReference type="Gene3D" id="2.40.10.10">
    <property type="entry name" value="Trypsin-like serine proteases"/>
    <property type="match status" value="1"/>
</dbReference>
<feature type="domain" description="Sushi" evidence="10">
    <location>
        <begin position="123"/>
        <end position="188"/>
    </location>
</feature>
<keyword evidence="12" id="KW-1185">Reference proteome</keyword>